<feature type="compositionally biased region" description="Basic residues" evidence="1">
    <location>
        <begin position="32"/>
        <end position="41"/>
    </location>
</feature>
<sequence length="204" mass="23004">MPRHSSRIARVSATPYTPTPSATFIAVDPSKRRPARRRRLSQKAQEAAQSASLRVETEVELGEQVELEQVADEVADVAMAQDEAPRQSSPLFVPEDNDDSETNDDVDEDVAEELVEEVVEEVEEDEDDEDDVIKVPAPAPKRPVVRRPPSTTDEGPEDPSKEDVVIQYRAFVNSVKNPIVNAARNNRWRKRHSSFQRSQVYHHV</sequence>
<feature type="region of interest" description="Disordered" evidence="1">
    <location>
        <begin position="1"/>
        <end position="58"/>
    </location>
</feature>
<organism evidence="2 3">
    <name type="scientific">Periconia macrospinosa</name>
    <dbReference type="NCBI Taxonomy" id="97972"/>
    <lineage>
        <taxon>Eukaryota</taxon>
        <taxon>Fungi</taxon>
        <taxon>Dikarya</taxon>
        <taxon>Ascomycota</taxon>
        <taxon>Pezizomycotina</taxon>
        <taxon>Dothideomycetes</taxon>
        <taxon>Pleosporomycetidae</taxon>
        <taxon>Pleosporales</taxon>
        <taxon>Massarineae</taxon>
        <taxon>Periconiaceae</taxon>
        <taxon>Periconia</taxon>
    </lineage>
</organism>
<proteinExistence type="predicted"/>
<gene>
    <name evidence="2" type="ORF">DM02DRAFT_636529</name>
</gene>
<feature type="compositionally biased region" description="Low complexity" evidence="1">
    <location>
        <begin position="12"/>
        <end position="23"/>
    </location>
</feature>
<dbReference type="Proteomes" id="UP000244855">
    <property type="component" value="Unassembled WGS sequence"/>
</dbReference>
<dbReference type="AlphaFoldDB" id="A0A2V1D0P5"/>
<keyword evidence="3" id="KW-1185">Reference proteome</keyword>
<protein>
    <submittedName>
        <fullName evidence="2">Uncharacterized protein</fullName>
    </submittedName>
</protein>
<evidence type="ECO:0000313" key="3">
    <source>
        <dbReference type="Proteomes" id="UP000244855"/>
    </source>
</evidence>
<dbReference type="EMBL" id="KZ806082">
    <property type="protein sequence ID" value="PVH90824.1"/>
    <property type="molecule type" value="Genomic_DNA"/>
</dbReference>
<name>A0A2V1D0P5_9PLEO</name>
<feature type="compositionally biased region" description="Acidic residues" evidence="1">
    <location>
        <begin position="95"/>
        <end position="131"/>
    </location>
</feature>
<feature type="compositionally biased region" description="Low complexity" evidence="1">
    <location>
        <begin position="42"/>
        <end position="52"/>
    </location>
</feature>
<evidence type="ECO:0000256" key="1">
    <source>
        <dbReference type="SAM" id="MobiDB-lite"/>
    </source>
</evidence>
<reference evidence="2 3" key="1">
    <citation type="journal article" date="2018" name="Sci. Rep.">
        <title>Comparative genomics provides insights into the lifestyle and reveals functional heterogeneity of dark septate endophytic fungi.</title>
        <authorList>
            <person name="Knapp D.G."/>
            <person name="Nemeth J.B."/>
            <person name="Barry K."/>
            <person name="Hainaut M."/>
            <person name="Henrissat B."/>
            <person name="Johnson J."/>
            <person name="Kuo A."/>
            <person name="Lim J.H.P."/>
            <person name="Lipzen A."/>
            <person name="Nolan M."/>
            <person name="Ohm R.A."/>
            <person name="Tamas L."/>
            <person name="Grigoriev I.V."/>
            <person name="Spatafora J.W."/>
            <person name="Nagy L.G."/>
            <person name="Kovacs G.M."/>
        </authorList>
    </citation>
    <scope>NUCLEOTIDE SEQUENCE [LARGE SCALE GENOMIC DNA]</scope>
    <source>
        <strain evidence="2 3">DSE2036</strain>
    </source>
</reference>
<accession>A0A2V1D0P5</accession>
<evidence type="ECO:0000313" key="2">
    <source>
        <dbReference type="EMBL" id="PVH90824.1"/>
    </source>
</evidence>
<feature type="region of interest" description="Disordered" evidence="1">
    <location>
        <begin position="74"/>
        <end position="163"/>
    </location>
</feature>